<name>A0A9J6FY77_HAELO</name>
<proteinExistence type="inferred from homology"/>
<evidence type="ECO:0000256" key="1">
    <source>
        <dbReference type="ARBA" id="ARBA00009431"/>
    </source>
</evidence>
<dbReference type="Gene3D" id="3.40.50.1820">
    <property type="entry name" value="alpha/beta hydrolase"/>
    <property type="match status" value="1"/>
</dbReference>
<dbReference type="SUPFAM" id="SSF53474">
    <property type="entry name" value="alpha/beta-Hydrolases"/>
    <property type="match status" value="1"/>
</dbReference>
<keyword evidence="2 7" id="KW-0121">Carboxypeptidase</keyword>
<organism evidence="8 9">
    <name type="scientific">Haemaphysalis longicornis</name>
    <name type="common">Bush tick</name>
    <dbReference type="NCBI Taxonomy" id="44386"/>
    <lineage>
        <taxon>Eukaryota</taxon>
        <taxon>Metazoa</taxon>
        <taxon>Ecdysozoa</taxon>
        <taxon>Arthropoda</taxon>
        <taxon>Chelicerata</taxon>
        <taxon>Arachnida</taxon>
        <taxon>Acari</taxon>
        <taxon>Parasitiformes</taxon>
        <taxon>Ixodida</taxon>
        <taxon>Ixodoidea</taxon>
        <taxon>Ixodidae</taxon>
        <taxon>Haemaphysalinae</taxon>
        <taxon>Haemaphysalis</taxon>
    </lineage>
</organism>
<evidence type="ECO:0000256" key="7">
    <source>
        <dbReference type="RuleBase" id="RU361156"/>
    </source>
</evidence>
<dbReference type="GO" id="GO:0004185">
    <property type="term" value="F:serine-type carboxypeptidase activity"/>
    <property type="evidence" value="ECO:0007669"/>
    <property type="project" value="UniProtKB-UniRule"/>
</dbReference>
<evidence type="ECO:0000256" key="3">
    <source>
        <dbReference type="ARBA" id="ARBA00022670"/>
    </source>
</evidence>
<evidence type="ECO:0000256" key="5">
    <source>
        <dbReference type="ARBA" id="ARBA00022801"/>
    </source>
</evidence>
<keyword evidence="5 7" id="KW-0378">Hydrolase</keyword>
<dbReference type="OMA" id="HFEWANS"/>
<evidence type="ECO:0000256" key="2">
    <source>
        <dbReference type="ARBA" id="ARBA00022645"/>
    </source>
</evidence>
<dbReference type="Pfam" id="PF00450">
    <property type="entry name" value="Peptidase_S10"/>
    <property type="match status" value="1"/>
</dbReference>
<dbReference type="EC" id="3.4.16.-" evidence="7"/>
<dbReference type="PRINTS" id="PR00724">
    <property type="entry name" value="CRBOXYPTASEC"/>
</dbReference>
<dbReference type="GO" id="GO:0006508">
    <property type="term" value="P:proteolysis"/>
    <property type="evidence" value="ECO:0007669"/>
    <property type="project" value="UniProtKB-KW"/>
</dbReference>
<dbReference type="InterPro" id="IPR018202">
    <property type="entry name" value="Ser_caboxypep_ser_AS"/>
</dbReference>
<evidence type="ECO:0000256" key="4">
    <source>
        <dbReference type="ARBA" id="ARBA00022729"/>
    </source>
</evidence>
<evidence type="ECO:0000256" key="6">
    <source>
        <dbReference type="ARBA" id="ARBA00023180"/>
    </source>
</evidence>
<keyword evidence="9" id="KW-1185">Reference proteome</keyword>
<reference evidence="8 9" key="1">
    <citation type="journal article" date="2020" name="Cell">
        <title>Large-Scale Comparative Analyses of Tick Genomes Elucidate Their Genetic Diversity and Vector Capacities.</title>
        <authorList>
            <consortium name="Tick Genome and Microbiome Consortium (TIGMIC)"/>
            <person name="Jia N."/>
            <person name="Wang J."/>
            <person name="Shi W."/>
            <person name="Du L."/>
            <person name="Sun Y."/>
            <person name="Zhan W."/>
            <person name="Jiang J.F."/>
            <person name="Wang Q."/>
            <person name="Zhang B."/>
            <person name="Ji P."/>
            <person name="Bell-Sakyi L."/>
            <person name="Cui X.M."/>
            <person name="Yuan T.T."/>
            <person name="Jiang B.G."/>
            <person name="Yang W.F."/>
            <person name="Lam T.T."/>
            <person name="Chang Q.C."/>
            <person name="Ding S.J."/>
            <person name="Wang X.J."/>
            <person name="Zhu J.G."/>
            <person name="Ruan X.D."/>
            <person name="Zhao L."/>
            <person name="Wei J.T."/>
            <person name="Ye R.Z."/>
            <person name="Que T.C."/>
            <person name="Du C.H."/>
            <person name="Zhou Y.H."/>
            <person name="Cheng J.X."/>
            <person name="Dai P.F."/>
            <person name="Guo W.B."/>
            <person name="Han X.H."/>
            <person name="Huang E.J."/>
            <person name="Li L.F."/>
            <person name="Wei W."/>
            <person name="Gao Y.C."/>
            <person name="Liu J.Z."/>
            <person name="Shao H.Z."/>
            <person name="Wang X."/>
            <person name="Wang C.C."/>
            <person name="Yang T.C."/>
            <person name="Huo Q.B."/>
            <person name="Li W."/>
            <person name="Chen H.Y."/>
            <person name="Chen S.E."/>
            <person name="Zhou L.G."/>
            <person name="Ni X.B."/>
            <person name="Tian J.H."/>
            <person name="Sheng Y."/>
            <person name="Liu T."/>
            <person name="Pan Y.S."/>
            <person name="Xia L.Y."/>
            <person name="Li J."/>
            <person name="Zhao F."/>
            <person name="Cao W.C."/>
        </authorList>
    </citation>
    <scope>NUCLEOTIDE SEQUENCE [LARGE SCALE GENOMIC DNA]</scope>
    <source>
        <strain evidence="8">HaeL-2018</strain>
    </source>
</reference>
<protein>
    <recommendedName>
        <fullName evidence="7">Carboxypeptidase</fullName>
        <ecNumber evidence="7">3.4.16.-</ecNumber>
    </recommendedName>
</protein>
<dbReference type="PROSITE" id="PS00131">
    <property type="entry name" value="CARBOXYPEPT_SER_SER"/>
    <property type="match status" value="1"/>
</dbReference>
<dbReference type="AlphaFoldDB" id="A0A9J6FY77"/>
<accession>A0A9J6FY77</accession>
<dbReference type="PANTHER" id="PTHR11802">
    <property type="entry name" value="SERINE PROTEASE FAMILY S10 SERINE CARBOXYPEPTIDASE"/>
    <property type="match status" value="1"/>
</dbReference>
<comment type="caution">
    <text evidence="8">The sequence shown here is derived from an EMBL/GenBank/DDBJ whole genome shotgun (WGS) entry which is preliminary data.</text>
</comment>
<dbReference type="OrthoDB" id="6428481at2759"/>
<dbReference type="EMBL" id="JABSTR010000004">
    <property type="protein sequence ID" value="KAH9368037.1"/>
    <property type="molecule type" value="Genomic_DNA"/>
</dbReference>
<gene>
    <name evidence="8" type="ORF">HPB48_019866</name>
</gene>
<dbReference type="PANTHER" id="PTHR11802:SF472">
    <property type="entry name" value="SERINE CARBOXYPEPTIDASE CPVL-RELATED"/>
    <property type="match status" value="1"/>
</dbReference>
<keyword evidence="3 7" id="KW-0645">Protease</keyword>
<dbReference type="Proteomes" id="UP000821853">
    <property type="component" value="Chromosome 2"/>
</dbReference>
<evidence type="ECO:0000313" key="9">
    <source>
        <dbReference type="Proteomes" id="UP000821853"/>
    </source>
</evidence>
<evidence type="ECO:0000313" key="8">
    <source>
        <dbReference type="EMBL" id="KAH9368037.1"/>
    </source>
</evidence>
<keyword evidence="4" id="KW-0732">Signal</keyword>
<comment type="similarity">
    <text evidence="1 7">Belongs to the peptidase S10 family.</text>
</comment>
<dbReference type="InterPro" id="IPR001563">
    <property type="entry name" value="Peptidase_S10"/>
</dbReference>
<dbReference type="InterPro" id="IPR029058">
    <property type="entry name" value="AB_hydrolase_fold"/>
</dbReference>
<keyword evidence="6" id="KW-0325">Glycoprotein</keyword>
<dbReference type="VEuPathDB" id="VectorBase:HLOH_047138"/>
<sequence length="136" mass="15274">MTSLQSNPEKAPVVLWLQGGPGTTSLLGFFSEHGPYRVSKDGTRAEFRQLTWAQRYSMLYVDQPVGAGYSFTDSDAGYARNMTDVGRDMLEFLQQFFTLFGELAENEFYLSGESYAGMLVWTFSLLHVLLESSILS</sequence>